<keyword evidence="4" id="KW-1185">Reference proteome</keyword>
<proteinExistence type="inferred from homology"/>
<dbReference type="PANTHER" id="PTHR31642">
    <property type="entry name" value="TRICHOTHECENE 3-O-ACETYLTRANSFERASE"/>
    <property type="match status" value="1"/>
</dbReference>
<comment type="caution">
    <text evidence="3">The sequence shown here is derived from an EMBL/GenBank/DDBJ whole genome shotgun (WGS) entry which is preliminary data.</text>
</comment>
<sequence length="405" mass="44538">FFPAMKITVKNTITVTPVPETPRSTLWLSNVDNDMPPFHTRTLHFFRNNGSADFFDVDVLAAGLGRVLAVFYPLAGRLKKQGNRVEVDCNGEGAILVEAEGDGEMDELGDLSSAPANILSPQVDYSKGISSFPIFLVQVTVFKCGGICLGIANNHKVSDGISAVHFIYAWADLCRGLDVAVPPSIDRTALRARDPPRVDFPHEGLQPPPELKSPAGGVPPQLKLSEFKLIRKQLNALKDKCVKQEDGNEKGKKKKSYSTFEVLSGHAWQCLAKARDLPDDQLSTLYIAVDGRQRLIPPLPMGYLGNAVFMTATTVSYRDLKSRPLTDVVAKINASLTRMDDEYLRSAVDYLELNSDVDRYEGRGSRFNSPDCGIVSWWQMPVYEIDFGWGPPAYVGGGGRQSEGK</sequence>
<protein>
    <submittedName>
        <fullName evidence="3">Uncharacterized protein</fullName>
    </submittedName>
</protein>
<dbReference type="GO" id="GO:0016747">
    <property type="term" value="F:acyltransferase activity, transferring groups other than amino-acyl groups"/>
    <property type="evidence" value="ECO:0007669"/>
    <property type="project" value="TreeGrafter"/>
</dbReference>
<comment type="similarity">
    <text evidence="1">Belongs to the plant acyltransferase family.</text>
</comment>
<dbReference type="InterPro" id="IPR023213">
    <property type="entry name" value="CAT-like_dom_sf"/>
</dbReference>
<dbReference type="Proteomes" id="UP000015453">
    <property type="component" value="Unassembled WGS sequence"/>
</dbReference>
<feature type="compositionally biased region" description="Basic and acidic residues" evidence="2">
    <location>
        <begin position="193"/>
        <end position="202"/>
    </location>
</feature>
<dbReference type="InterPro" id="IPR050317">
    <property type="entry name" value="Plant_Fungal_Acyltransferase"/>
</dbReference>
<name>S8DER9_9LAMI</name>
<dbReference type="Gene3D" id="3.30.559.10">
    <property type="entry name" value="Chloramphenicol acetyltransferase-like domain"/>
    <property type="match status" value="2"/>
</dbReference>
<gene>
    <name evidence="3" type="ORF">M569_13504</name>
</gene>
<feature type="non-terminal residue" evidence="3">
    <location>
        <position position="1"/>
    </location>
</feature>
<evidence type="ECO:0000313" key="4">
    <source>
        <dbReference type="Proteomes" id="UP000015453"/>
    </source>
</evidence>
<dbReference type="Pfam" id="PF02458">
    <property type="entry name" value="Transferase"/>
    <property type="match status" value="1"/>
</dbReference>
<evidence type="ECO:0000256" key="2">
    <source>
        <dbReference type="SAM" id="MobiDB-lite"/>
    </source>
</evidence>
<evidence type="ECO:0000313" key="3">
    <source>
        <dbReference type="EMBL" id="EPS61293.1"/>
    </source>
</evidence>
<reference evidence="3 4" key="1">
    <citation type="journal article" date="2013" name="BMC Genomics">
        <title>The miniature genome of a carnivorous plant Genlisea aurea contains a low number of genes and short non-coding sequences.</title>
        <authorList>
            <person name="Leushkin E.V."/>
            <person name="Sutormin R.A."/>
            <person name="Nabieva E.R."/>
            <person name="Penin A.A."/>
            <person name="Kondrashov A.S."/>
            <person name="Logacheva M.D."/>
        </authorList>
    </citation>
    <scope>NUCLEOTIDE SEQUENCE [LARGE SCALE GENOMIC DNA]</scope>
</reference>
<feature type="region of interest" description="Disordered" evidence="2">
    <location>
        <begin position="193"/>
        <end position="217"/>
    </location>
</feature>
<dbReference type="OrthoDB" id="671439at2759"/>
<organism evidence="3 4">
    <name type="scientific">Genlisea aurea</name>
    <dbReference type="NCBI Taxonomy" id="192259"/>
    <lineage>
        <taxon>Eukaryota</taxon>
        <taxon>Viridiplantae</taxon>
        <taxon>Streptophyta</taxon>
        <taxon>Embryophyta</taxon>
        <taxon>Tracheophyta</taxon>
        <taxon>Spermatophyta</taxon>
        <taxon>Magnoliopsida</taxon>
        <taxon>eudicotyledons</taxon>
        <taxon>Gunneridae</taxon>
        <taxon>Pentapetalae</taxon>
        <taxon>asterids</taxon>
        <taxon>lamiids</taxon>
        <taxon>Lamiales</taxon>
        <taxon>Lentibulariaceae</taxon>
        <taxon>Genlisea</taxon>
    </lineage>
</organism>
<feature type="non-terminal residue" evidence="3">
    <location>
        <position position="405"/>
    </location>
</feature>
<accession>S8DER9</accession>
<dbReference type="AlphaFoldDB" id="S8DER9"/>
<evidence type="ECO:0000256" key="1">
    <source>
        <dbReference type="ARBA" id="ARBA00009861"/>
    </source>
</evidence>
<dbReference type="PANTHER" id="PTHR31642:SF138">
    <property type="entry name" value="PUTRESCINE HYDROXYCINNAMOYLTRANSFERASE 1"/>
    <property type="match status" value="1"/>
</dbReference>
<dbReference type="EMBL" id="AUSU01006949">
    <property type="protein sequence ID" value="EPS61293.1"/>
    <property type="molecule type" value="Genomic_DNA"/>
</dbReference>